<organism evidence="2 3">
    <name type="scientific">Dorcoceras hygrometricum</name>
    <dbReference type="NCBI Taxonomy" id="472368"/>
    <lineage>
        <taxon>Eukaryota</taxon>
        <taxon>Viridiplantae</taxon>
        <taxon>Streptophyta</taxon>
        <taxon>Embryophyta</taxon>
        <taxon>Tracheophyta</taxon>
        <taxon>Spermatophyta</taxon>
        <taxon>Magnoliopsida</taxon>
        <taxon>eudicotyledons</taxon>
        <taxon>Gunneridae</taxon>
        <taxon>Pentapetalae</taxon>
        <taxon>asterids</taxon>
        <taxon>lamiids</taxon>
        <taxon>Lamiales</taxon>
        <taxon>Gesneriaceae</taxon>
        <taxon>Didymocarpoideae</taxon>
        <taxon>Trichosporeae</taxon>
        <taxon>Loxocarpinae</taxon>
        <taxon>Dorcoceras</taxon>
    </lineage>
</organism>
<keyword evidence="3" id="KW-1185">Reference proteome</keyword>
<dbReference type="EMBL" id="KV005646">
    <property type="protein sequence ID" value="KZV33917.1"/>
    <property type="molecule type" value="Genomic_DNA"/>
</dbReference>
<dbReference type="Proteomes" id="UP000250235">
    <property type="component" value="Unassembled WGS sequence"/>
</dbReference>
<feature type="transmembrane region" description="Helical" evidence="1">
    <location>
        <begin position="101"/>
        <end position="120"/>
    </location>
</feature>
<protein>
    <recommendedName>
        <fullName evidence="4">DUF4079 domain-containing protein</fullName>
    </recommendedName>
</protein>
<proteinExistence type="predicted"/>
<evidence type="ECO:0000313" key="3">
    <source>
        <dbReference type="Proteomes" id="UP000250235"/>
    </source>
</evidence>
<reference evidence="2 3" key="1">
    <citation type="journal article" date="2015" name="Proc. Natl. Acad. Sci. U.S.A.">
        <title>The resurrection genome of Boea hygrometrica: A blueprint for survival of dehydration.</title>
        <authorList>
            <person name="Xiao L."/>
            <person name="Yang G."/>
            <person name="Zhang L."/>
            <person name="Yang X."/>
            <person name="Zhao S."/>
            <person name="Ji Z."/>
            <person name="Zhou Q."/>
            <person name="Hu M."/>
            <person name="Wang Y."/>
            <person name="Chen M."/>
            <person name="Xu Y."/>
            <person name="Jin H."/>
            <person name="Xiao X."/>
            <person name="Hu G."/>
            <person name="Bao F."/>
            <person name="Hu Y."/>
            <person name="Wan P."/>
            <person name="Li L."/>
            <person name="Deng X."/>
            <person name="Kuang T."/>
            <person name="Xiang C."/>
            <person name="Zhu J.K."/>
            <person name="Oliver M.J."/>
            <person name="He Y."/>
        </authorList>
    </citation>
    <scope>NUCLEOTIDE SEQUENCE [LARGE SCALE GENOMIC DNA]</scope>
    <source>
        <strain evidence="3">cv. XS01</strain>
    </source>
</reference>
<dbReference type="OrthoDB" id="4914at2759"/>
<dbReference type="InterPro" id="IPR025067">
    <property type="entry name" value="DUF4079"/>
</dbReference>
<accession>A0A2Z7BIM6</accession>
<sequence length="198" mass="21706">MAGAAAAGGDFGILEWRSLALIHPITMSVLFLLTLYAGYLGLQWRRVRTTQDEINELKKQVKKSADGDQTPAQPSPVEYKIEQLTEQRKELIKGSYKDKHFLVGSILLGFGVTDAVYGAVNTWFRTGKLFPGPHLFTGATVTVLWAVAAAMVAPMQKGNATARSVHIVSNSLNLLLFASQIPTGIEIVFKVFENTTWP</sequence>
<dbReference type="PANTHER" id="PTHR34679">
    <property type="match status" value="1"/>
</dbReference>
<gene>
    <name evidence="2" type="ORF">F511_26108</name>
</gene>
<keyword evidence="1" id="KW-0472">Membrane</keyword>
<keyword evidence="1" id="KW-0812">Transmembrane</keyword>
<dbReference type="GO" id="GO:0009534">
    <property type="term" value="C:chloroplast thylakoid"/>
    <property type="evidence" value="ECO:0007669"/>
    <property type="project" value="TreeGrafter"/>
</dbReference>
<dbReference type="PANTHER" id="PTHR34679:SF2">
    <property type="entry name" value="OS02G0122500 PROTEIN"/>
    <property type="match status" value="1"/>
</dbReference>
<dbReference type="Pfam" id="PF13301">
    <property type="entry name" value="DUF4079"/>
    <property type="match status" value="1"/>
</dbReference>
<name>A0A2Z7BIM6_9LAMI</name>
<keyword evidence="1" id="KW-1133">Transmembrane helix</keyword>
<evidence type="ECO:0000313" key="2">
    <source>
        <dbReference type="EMBL" id="KZV33917.1"/>
    </source>
</evidence>
<dbReference type="AlphaFoldDB" id="A0A2Z7BIM6"/>
<feature type="transmembrane region" description="Helical" evidence="1">
    <location>
        <begin position="132"/>
        <end position="153"/>
    </location>
</feature>
<evidence type="ECO:0000256" key="1">
    <source>
        <dbReference type="SAM" id="Phobius"/>
    </source>
</evidence>
<evidence type="ECO:0008006" key="4">
    <source>
        <dbReference type="Google" id="ProtNLM"/>
    </source>
</evidence>
<feature type="transmembrane region" description="Helical" evidence="1">
    <location>
        <begin position="20"/>
        <end position="42"/>
    </location>
</feature>